<dbReference type="EMBL" id="FZOD01000035">
    <property type="protein sequence ID" value="SNT34131.1"/>
    <property type="molecule type" value="Genomic_DNA"/>
</dbReference>
<gene>
    <name evidence="2" type="ORF">SAMN05216276_103548</name>
</gene>
<dbReference type="Proteomes" id="UP000198282">
    <property type="component" value="Unassembled WGS sequence"/>
</dbReference>
<sequence>MEPLGDPAEVAAPDLWGLPRPYRTADVKPGPSRAKEAAAMPPLIIAMPAGAGNAMVINGAALYP</sequence>
<dbReference type="AlphaFoldDB" id="A0A239LUK3"/>
<accession>A0A239LUK3</accession>
<name>A0A239LUK3_9ACTN</name>
<reference evidence="2 3" key="1">
    <citation type="submission" date="2017-06" db="EMBL/GenBank/DDBJ databases">
        <authorList>
            <person name="Kim H.J."/>
            <person name="Triplett B.A."/>
        </authorList>
    </citation>
    <scope>NUCLEOTIDE SEQUENCE [LARGE SCALE GENOMIC DNA]</scope>
    <source>
        <strain evidence="2 3">CGMCC 4.2132</strain>
    </source>
</reference>
<evidence type="ECO:0000313" key="2">
    <source>
        <dbReference type="EMBL" id="SNT34131.1"/>
    </source>
</evidence>
<feature type="region of interest" description="Disordered" evidence="1">
    <location>
        <begin position="1"/>
        <end position="33"/>
    </location>
</feature>
<keyword evidence="3" id="KW-1185">Reference proteome</keyword>
<proteinExistence type="predicted"/>
<evidence type="ECO:0000313" key="3">
    <source>
        <dbReference type="Proteomes" id="UP000198282"/>
    </source>
</evidence>
<organism evidence="2 3">
    <name type="scientific">Streptosporangium subroseum</name>
    <dbReference type="NCBI Taxonomy" id="106412"/>
    <lineage>
        <taxon>Bacteria</taxon>
        <taxon>Bacillati</taxon>
        <taxon>Actinomycetota</taxon>
        <taxon>Actinomycetes</taxon>
        <taxon>Streptosporangiales</taxon>
        <taxon>Streptosporangiaceae</taxon>
        <taxon>Streptosporangium</taxon>
    </lineage>
</organism>
<protein>
    <submittedName>
        <fullName evidence="2">Uncharacterized protein</fullName>
    </submittedName>
</protein>
<evidence type="ECO:0000256" key="1">
    <source>
        <dbReference type="SAM" id="MobiDB-lite"/>
    </source>
</evidence>